<accession>A0AAE3MES4</accession>
<gene>
    <name evidence="1" type="ORF">OM074_08805</name>
</gene>
<dbReference type="EMBL" id="JAPDPI010000015">
    <property type="protein sequence ID" value="MCW3805727.1"/>
    <property type="molecule type" value="Genomic_DNA"/>
</dbReference>
<reference evidence="1" key="1">
    <citation type="submission" date="2022-10" db="EMBL/GenBank/DDBJ databases">
        <authorList>
            <person name="Yu W.X."/>
        </authorList>
    </citation>
    <scope>NUCLEOTIDE SEQUENCE</scope>
    <source>
        <strain evidence="1">D04</strain>
    </source>
</reference>
<evidence type="ECO:0000313" key="1">
    <source>
        <dbReference type="EMBL" id="MCW3805727.1"/>
    </source>
</evidence>
<name>A0AAE3MES4_9BACT</name>
<keyword evidence="2" id="KW-1185">Reference proteome</keyword>
<dbReference type="AlphaFoldDB" id="A0AAE3MES4"/>
<organism evidence="1 2">
    <name type="scientific">Plebeiibacterium marinum</name>
    <dbReference type="NCBI Taxonomy" id="2992111"/>
    <lineage>
        <taxon>Bacteria</taxon>
        <taxon>Pseudomonadati</taxon>
        <taxon>Bacteroidota</taxon>
        <taxon>Bacteroidia</taxon>
        <taxon>Marinilabiliales</taxon>
        <taxon>Marinilabiliaceae</taxon>
        <taxon>Plebeiibacterium</taxon>
    </lineage>
</organism>
<sequence length="105" mass="12345">MPTKNFDAIFRNCRSHLQSLILQMSQLNLKTIIVSGVHPCWHILDIYFPLDNNFDKKIDNICKTTEINGNQINFVFFRQFMGRKDVSHSYRNKASELLDNVLEKL</sequence>
<dbReference type="Proteomes" id="UP001207408">
    <property type="component" value="Unassembled WGS sequence"/>
</dbReference>
<protein>
    <submittedName>
        <fullName evidence="1">Uncharacterized protein</fullName>
    </submittedName>
</protein>
<evidence type="ECO:0000313" key="2">
    <source>
        <dbReference type="Proteomes" id="UP001207408"/>
    </source>
</evidence>
<comment type="caution">
    <text evidence="1">The sequence shown here is derived from an EMBL/GenBank/DDBJ whole genome shotgun (WGS) entry which is preliminary data.</text>
</comment>
<proteinExistence type="predicted"/>
<dbReference type="RefSeq" id="WP_301199093.1">
    <property type="nucleotide sequence ID" value="NZ_JAPDPI010000015.1"/>
</dbReference>